<reference evidence="2 3" key="1">
    <citation type="submission" date="2016-10" db="EMBL/GenBank/DDBJ databases">
        <authorList>
            <person name="de Groot N.N."/>
        </authorList>
    </citation>
    <scope>NUCLEOTIDE SEQUENCE [LARGE SCALE GENOMIC DNA]</scope>
    <source>
        <strain evidence="2 3">DSM 12272</strain>
    </source>
</reference>
<organism evidence="2 3">
    <name type="scientific">Clostridium gasigenes</name>
    <dbReference type="NCBI Taxonomy" id="94869"/>
    <lineage>
        <taxon>Bacteria</taxon>
        <taxon>Bacillati</taxon>
        <taxon>Bacillota</taxon>
        <taxon>Clostridia</taxon>
        <taxon>Eubacteriales</taxon>
        <taxon>Clostridiaceae</taxon>
        <taxon>Clostridium</taxon>
    </lineage>
</organism>
<sequence length="36" mass="4163">MFKGNSKEKNKQNVNVGTKRTENSEHQEKVTNSKKN</sequence>
<dbReference type="STRING" id="94869.SAMN04488529_1235"/>
<name>A0A1H0VZ24_9CLOT</name>
<feature type="compositionally biased region" description="Basic and acidic residues" evidence="1">
    <location>
        <begin position="19"/>
        <end position="36"/>
    </location>
</feature>
<dbReference type="AlphaFoldDB" id="A0A1H0VZ24"/>
<accession>A0A1H0VZ24</accession>
<feature type="compositionally biased region" description="Basic and acidic residues" evidence="1">
    <location>
        <begin position="1"/>
        <end position="11"/>
    </location>
</feature>
<evidence type="ECO:0000313" key="2">
    <source>
        <dbReference type="EMBL" id="SDP83680.1"/>
    </source>
</evidence>
<gene>
    <name evidence="2" type="ORF">SAMN04488529_1235</name>
</gene>
<dbReference type="Proteomes" id="UP000198597">
    <property type="component" value="Unassembled WGS sequence"/>
</dbReference>
<evidence type="ECO:0000256" key="1">
    <source>
        <dbReference type="SAM" id="MobiDB-lite"/>
    </source>
</evidence>
<feature type="region of interest" description="Disordered" evidence="1">
    <location>
        <begin position="1"/>
        <end position="36"/>
    </location>
</feature>
<protein>
    <submittedName>
        <fullName evidence="2">Uncharacterized protein</fullName>
    </submittedName>
</protein>
<proteinExistence type="predicted"/>
<keyword evidence="3" id="KW-1185">Reference proteome</keyword>
<dbReference type="EMBL" id="FNJM01000023">
    <property type="protein sequence ID" value="SDP83680.1"/>
    <property type="molecule type" value="Genomic_DNA"/>
</dbReference>
<evidence type="ECO:0000313" key="3">
    <source>
        <dbReference type="Proteomes" id="UP000198597"/>
    </source>
</evidence>